<comment type="caution">
    <text evidence="3">The sequence shown here is derived from an EMBL/GenBank/DDBJ whole genome shotgun (WGS) entry which is preliminary data.</text>
</comment>
<reference evidence="3 4" key="1">
    <citation type="journal article" date="2013" name="Genome Announc.">
        <title>Genome Sequence of Novosphingobium lindaniclasticum LE124T, Isolated from a Hexachlorocyclohexane Dumpsite.</title>
        <authorList>
            <person name="Saxena A."/>
            <person name="Nayyar N."/>
            <person name="Sangwan N."/>
            <person name="Kumari R."/>
            <person name="Khurana J.P."/>
            <person name="Lal R."/>
        </authorList>
    </citation>
    <scope>NUCLEOTIDE SEQUENCE [LARGE SCALE GENOMIC DNA]</scope>
    <source>
        <strain evidence="3 4">LE124</strain>
    </source>
</reference>
<dbReference type="PROSITE" id="PS51257">
    <property type="entry name" value="PROKAR_LIPOPROTEIN"/>
    <property type="match status" value="1"/>
</dbReference>
<keyword evidence="2" id="KW-0732">Signal</keyword>
<dbReference type="Proteomes" id="UP000015527">
    <property type="component" value="Unassembled WGS sequence"/>
</dbReference>
<keyword evidence="4" id="KW-1185">Reference proteome</keyword>
<dbReference type="PATRIC" id="fig|1096930.3.peg.420"/>
<accession>T0JBZ4</accession>
<feature type="region of interest" description="Disordered" evidence="1">
    <location>
        <begin position="23"/>
        <end position="57"/>
    </location>
</feature>
<evidence type="ECO:0000313" key="3">
    <source>
        <dbReference type="EMBL" id="EQB19384.1"/>
    </source>
</evidence>
<evidence type="ECO:0000313" key="4">
    <source>
        <dbReference type="Proteomes" id="UP000015527"/>
    </source>
</evidence>
<evidence type="ECO:0000256" key="2">
    <source>
        <dbReference type="SAM" id="SignalP"/>
    </source>
</evidence>
<organism evidence="3 4">
    <name type="scientific">Novosphingobium lindaniclasticum LE124</name>
    <dbReference type="NCBI Taxonomy" id="1096930"/>
    <lineage>
        <taxon>Bacteria</taxon>
        <taxon>Pseudomonadati</taxon>
        <taxon>Pseudomonadota</taxon>
        <taxon>Alphaproteobacteria</taxon>
        <taxon>Sphingomonadales</taxon>
        <taxon>Sphingomonadaceae</taxon>
        <taxon>Novosphingobium</taxon>
    </lineage>
</organism>
<protein>
    <submittedName>
        <fullName evidence="3">Uncharacterized protein</fullName>
    </submittedName>
</protein>
<feature type="signal peptide" evidence="2">
    <location>
        <begin position="1"/>
        <end position="18"/>
    </location>
</feature>
<dbReference type="RefSeq" id="WP_021232409.1">
    <property type="nucleotide sequence ID" value="NZ_ATHL01000018.1"/>
</dbReference>
<dbReference type="AlphaFoldDB" id="T0JBZ4"/>
<proteinExistence type="predicted"/>
<gene>
    <name evidence="3" type="ORF">L284_02160</name>
</gene>
<evidence type="ECO:0000256" key="1">
    <source>
        <dbReference type="SAM" id="MobiDB-lite"/>
    </source>
</evidence>
<feature type="compositionally biased region" description="Low complexity" evidence="1">
    <location>
        <begin position="34"/>
        <end position="57"/>
    </location>
</feature>
<name>T0JBZ4_9SPHN</name>
<feature type="chain" id="PRO_5004578027" evidence="2">
    <location>
        <begin position="19"/>
        <end position="57"/>
    </location>
</feature>
<dbReference type="EMBL" id="ATHL01000018">
    <property type="protein sequence ID" value="EQB19384.1"/>
    <property type="molecule type" value="Genomic_DNA"/>
</dbReference>
<sequence length="57" mass="5616">MKKIAFAAFASAAALSLAACGGEKPTEAATESVETLPEETLAATTEAATEEATAAAE</sequence>